<dbReference type="GO" id="GO:0016747">
    <property type="term" value="F:acyltransferase activity, transferring groups other than amino-acyl groups"/>
    <property type="evidence" value="ECO:0007669"/>
    <property type="project" value="InterPro"/>
</dbReference>
<feature type="transmembrane region" description="Helical" evidence="3">
    <location>
        <begin position="106"/>
        <end position="124"/>
    </location>
</feature>
<accession>A0A090ZL69</accession>
<comment type="caution">
    <text evidence="5">The sequence shown here is derived from an EMBL/GenBank/DDBJ whole genome shotgun (WGS) entry which is preliminary data.</text>
</comment>
<feature type="transmembrane region" description="Helical" evidence="3">
    <location>
        <begin position="296"/>
        <end position="314"/>
    </location>
</feature>
<feature type="transmembrane region" description="Helical" evidence="3">
    <location>
        <begin position="43"/>
        <end position="64"/>
    </location>
</feature>
<evidence type="ECO:0000256" key="3">
    <source>
        <dbReference type="SAM" id="Phobius"/>
    </source>
</evidence>
<keyword evidence="5" id="KW-0012">Acyltransferase</keyword>
<keyword evidence="3" id="KW-0812">Transmembrane</keyword>
<evidence type="ECO:0000256" key="1">
    <source>
        <dbReference type="ARBA" id="ARBA00004370"/>
    </source>
</evidence>
<feature type="domain" description="Acyltransferase 3" evidence="4">
    <location>
        <begin position="17"/>
        <end position="315"/>
    </location>
</feature>
<feature type="transmembrane region" description="Helical" evidence="3">
    <location>
        <begin position="239"/>
        <end position="258"/>
    </location>
</feature>
<feature type="transmembrane region" description="Helical" evidence="3">
    <location>
        <begin position="159"/>
        <end position="179"/>
    </location>
</feature>
<name>A0A090ZL69_PAEMA</name>
<comment type="subcellular location">
    <subcellularLocation>
        <location evidence="1">Membrane</location>
    </subcellularLocation>
</comment>
<keyword evidence="5" id="KW-0808">Transferase</keyword>
<dbReference type="PANTHER" id="PTHR37312">
    <property type="entry name" value="MEMBRANE-BOUND ACYLTRANSFERASE YKRP-RELATED"/>
    <property type="match status" value="1"/>
</dbReference>
<dbReference type="HOGENOM" id="CLU_047004_2_0_9"/>
<dbReference type="InterPro" id="IPR002656">
    <property type="entry name" value="Acyl_transf_3_dom"/>
</dbReference>
<keyword evidence="7" id="KW-1185">Reference proteome</keyword>
<evidence type="ECO:0000313" key="7">
    <source>
        <dbReference type="Proteomes" id="UP000029278"/>
    </source>
</evidence>
<keyword evidence="3" id="KW-1133">Transmembrane helix</keyword>
<evidence type="ECO:0000313" key="8">
    <source>
        <dbReference type="Proteomes" id="UP000442469"/>
    </source>
</evidence>
<gene>
    <name evidence="5" type="ORF">DJ90_2435</name>
    <name evidence="6" type="ORF">GNQ08_25220</name>
</gene>
<feature type="transmembrane region" description="Helical" evidence="3">
    <location>
        <begin position="136"/>
        <end position="153"/>
    </location>
</feature>
<dbReference type="Pfam" id="PF01757">
    <property type="entry name" value="Acyl_transf_3"/>
    <property type="match status" value="1"/>
</dbReference>
<dbReference type="STRING" id="44252.DJ90_2435"/>
<feature type="transmembrane region" description="Helical" evidence="3">
    <location>
        <begin position="191"/>
        <end position="219"/>
    </location>
</feature>
<evidence type="ECO:0000313" key="5">
    <source>
        <dbReference type="EMBL" id="KFN11143.1"/>
    </source>
</evidence>
<dbReference type="Proteomes" id="UP000029278">
    <property type="component" value="Unassembled WGS sequence"/>
</dbReference>
<dbReference type="Proteomes" id="UP000442469">
    <property type="component" value="Unassembled WGS sequence"/>
</dbReference>
<dbReference type="RefSeq" id="WP_036620708.1">
    <property type="nucleotide sequence ID" value="NZ_BGML01000005.1"/>
</dbReference>
<dbReference type="EMBL" id="WNZZ01000028">
    <property type="protein sequence ID" value="MUG25666.1"/>
    <property type="molecule type" value="Genomic_DNA"/>
</dbReference>
<dbReference type="GeneID" id="77012077"/>
<feature type="transmembrane region" description="Helical" evidence="3">
    <location>
        <begin position="76"/>
        <end position="94"/>
    </location>
</feature>
<sequence length="351" mass="39510">MTETGITPRGETFFLNLRFLLIVCVFVGNAIEPLMGRIGGMAWLYTWIFTFHMPLFVFVTGYFAKANLLGEAGRKGLLQIGLQYVIFQSLYSLLDAAVFHVNGIHRSFFAPYLLLWFLASHLGWRLMQLMLRKWPALHQLAFSIALAVLAGYLPVDGSWLSLSRTFVYLPFFIAGYHFSFERMERLLTRKVRLAAIALSLAWFGLIALGGADIAPGWLYGSMTYGQLGHPEWYAGVFRLLLYPLQLFAGIVFWGFVPAKKSKVTEMGRHTLYVFLLHGFIVRLAAVSPLYAAVRSLPAALGVVAGAVALTWLLTRRWVRICSSPLIEPPVSWLLKLERRAFRQVGATGKHS</sequence>
<dbReference type="PANTHER" id="PTHR37312:SF1">
    <property type="entry name" value="MEMBRANE-BOUND ACYLTRANSFERASE YKRP-RELATED"/>
    <property type="match status" value="1"/>
</dbReference>
<feature type="transmembrane region" description="Helical" evidence="3">
    <location>
        <begin position="12"/>
        <end position="31"/>
    </location>
</feature>
<comment type="similarity">
    <text evidence="2">Belongs to the acyltransferase 3 family.</text>
</comment>
<evidence type="ECO:0000259" key="4">
    <source>
        <dbReference type="Pfam" id="PF01757"/>
    </source>
</evidence>
<reference evidence="5 7" key="1">
    <citation type="submission" date="2014-04" db="EMBL/GenBank/DDBJ databases">
        <authorList>
            <person name="Bishop-Lilly K.A."/>
            <person name="Broomall S.M."/>
            <person name="Chain P.S."/>
            <person name="Chertkov O."/>
            <person name="Coyne S.R."/>
            <person name="Daligault H.E."/>
            <person name="Davenport K.W."/>
            <person name="Erkkila T."/>
            <person name="Frey K.G."/>
            <person name="Gibbons H.S."/>
            <person name="Gu W."/>
            <person name="Jaissle J."/>
            <person name="Johnson S.L."/>
            <person name="Koroleva G.I."/>
            <person name="Ladner J.T."/>
            <person name="Lo C.-C."/>
            <person name="Minogue T.D."/>
            <person name="Munk C."/>
            <person name="Palacios G.F."/>
            <person name="Redden C.L."/>
            <person name="Rosenzweig C.N."/>
            <person name="Scholz M.B."/>
            <person name="Teshima H."/>
            <person name="Xu Y."/>
        </authorList>
    </citation>
    <scope>NUCLEOTIDE SEQUENCE [LARGE SCALE GENOMIC DNA]</scope>
    <source>
        <strain evidence="5 7">8244</strain>
    </source>
</reference>
<dbReference type="EMBL" id="JMQA01000012">
    <property type="protein sequence ID" value="KFN11143.1"/>
    <property type="molecule type" value="Genomic_DNA"/>
</dbReference>
<protein>
    <submittedName>
        <fullName evidence="5">Acyltransferase family protein</fullName>
    </submittedName>
    <submittedName>
        <fullName evidence="6">Fucose 4-O-acetylase</fullName>
    </submittedName>
</protein>
<dbReference type="AlphaFoldDB" id="A0A090ZL69"/>
<feature type="transmembrane region" description="Helical" evidence="3">
    <location>
        <begin position="270"/>
        <end position="290"/>
    </location>
</feature>
<dbReference type="PATRIC" id="fig|44252.3.peg.790"/>
<dbReference type="OrthoDB" id="6623990at2"/>
<keyword evidence="3" id="KW-0472">Membrane</keyword>
<dbReference type="InterPro" id="IPR052734">
    <property type="entry name" value="Nod_factor_acetyltransferase"/>
</dbReference>
<organism evidence="5 7">
    <name type="scientific">Paenibacillus macerans</name>
    <name type="common">Bacillus macerans</name>
    <dbReference type="NCBI Taxonomy" id="44252"/>
    <lineage>
        <taxon>Bacteria</taxon>
        <taxon>Bacillati</taxon>
        <taxon>Bacillota</taxon>
        <taxon>Bacilli</taxon>
        <taxon>Bacillales</taxon>
        <taxon>Paenibacillaceae</taxon>
        <taxon>Paenibacillus</taxon>
    </lineage>
</organism>
<reference evidence="6 8" key="2">
    <citation type="submission" date="2019-11" db="EMBL/GenBank/DDBJ databases">
        <title>Draft genome sequences of five Paenibacillus species of dairy origin.</title>
        <authorList>
            <person name="Olajide A.M."/>
            <person name="Chen S."/>
            <person name="Lapointe G."/>
        </authorList>
    </citation>
    <scope>NUCLEOTIDE SEQUENCE [LARGE SCALE GENOMIC DNA]</scope>
    <source>
        <strain evidence="6 8">3CT49</strain>
    </source>
</reference>
<proteinExistence type="inferred from homology"/>
<evidence type="ECO:0000256" key="2">
    <source>
        <dbReference type="ARBA" id="ARBA00007400"/>
    </source>
</evidence>
<evidence type="ECO:0000313" key="6">
    <source>
        <dbReference type="EMBL" id="MUG25666.1"/>
    </source>
</evidence>